<dbReference type="GO" id="GO:1904680">
    <property type="term" value="F:peptide transmembrane transporter activity"/>
    <property type="evidence" value="ECO:0007669"/>
    <property type="project" value="TreeGrafter"/>
</dbReference>
<dbReference type="GO" id="GO:0030288">
    <property type="term" value="C:outer membrane-bounded periplasmic space"/>
    <property type="evidence" value="ECO:0007669"/>
    <property type="project" value="UniProtKB-ARBA"/>
</dbReference>
<reference evidence="5 6" key="1">
    <citation type="submission" date="2016-04" db="EMBL/GenBank/DDBJ databases">
        <title>Complete Genome Sequence of Halotalea alkalilenta IHB B 13600.</title>
        <authorList>
            <person name="Swarnkar M.K."/>
            <person name="Sharma A."/>
            <person name="Kaushal K."/>
            <person name="Soni R."/>
            <person name="Rana S."/>
            <person name="Singh A.K."/>
            <person name="Gulati A."/>
        </authorList>
    </citation>
    <scope>NUCLEOTIDE SEQUENCE [LARGE SCALE GENOMIC DNA]</scope>
    <source>
        <strain evidence="5 6">IHB B 13600</strain>
    </source>
</reference>
<dbReference type="Proteomes" id="UP000077875">
    <property type="component" value="Chromosome"/>
</dbReference>
<gene>
    <name evidence="5" type="ORF">A5892_12295</name>
</gene>
<keyword evidence="2 3" id="KW-0732">Signal</keyword>
<comment type="similarity">
    <text evidence="1">Belongs to the bacterial solute-binding protein 5 family.</text>
</comment>
<dbReference type="Gene3D" id="3.90.76.10">
    <property type="entry name" value="Dipeptide-binding Protein, Domain 1"/>
    <property type="match status" value="1"/>
</dbReference>
<dbReference type="Gene3D" id="3.40.190.10">
    <property type="entry name" value="Periplasmic binding protein-like II"/>
    <property type="match status" value="1"/>
</dbReference>
<evidence type="ECO:0000256" key="2">
    <source>
        <dbReference type="ARBA" id="ARBA00022729"/>
    </source>
</evidence>
<dbReference type="RefSeq" id="WP_064123051.1">
    <property type="nucleotide sequence ID" value="NZ_CP015243.1"/>
</dbReference>
<accession>A0A172YFV3</accession>
<dbReference type="STRING" id="376489.A5892_12295"/>
<evidence type="ECO:0000313" key="6">
    <source>
        <dbReference type="Proteomes" id="UP000077875"/>
    </source>
</evidence>
<evidence type="ECO:0000313" key="5">
    <source>
        <dbReference type="EMBL" id="ANF58150.1"/>
    </source>
</evidence>
<dbReference type="AlphaFoldDB" id="A0A172YFV3"/>
<sequence>MRIINRASGAVLLASALFALPVSAAELRIGLQDDPDVLDPHQSRTIAGRIVYAGLCDKLVDITPELEIVPQLATDWTWSEDASQLVMNLRQDVVFHDGTPFNAQAVVANIERAMTMPESRRRSELASVDTIEATGDYQVTFTMTGPDASLLAQLTDRAGMMLSPTAFADTGANFGSNPVCSGPFRFVERVQQDRIVLEKFDDYWNAENIFIDRVTYLPIPDATVRLANLRSGDINMLERLAASDAQTVKNDANLTYAETVGLGYQALYVNVDNGPRADSPMGNDKRVRQAFSLAIDREAISQIVFEGTQPAGNQPFPPSSPWYNAELPVPERDVAAARALLDEAGLDRVAVELQVGNIPVQMQMAQVIQAMVTEAGFDLRLRATEYATLLSEQTAGNFQLSRSDWSGRIDPDGNLHQFVTCEGGINDVHYCNPEVDALLNEARTFTDTPARKERYDAATRILQDDMPIIYLGHQSYIWAMDDDVTGFLPSPDGLIRLTGVRVAD</sequence>
<dbReference type="GO" id="GO:0043190">
    <property type="term" value="C:ATP-binding cassette (ABC) transporter complex"/>
    <property type="evidence" value="ECO:0007669"/>
    <property type="project" value="InterPro"/>
</dbReference>
<feature type="domain" description="Solute-binding protein family 5" evidence="4">
    <location>
        <begin position="67"/>
        <end position="423"/>
    </location>
</feature>
<dbReference type="CDD" id="cd08511">
    <property type="entry name" value="PBP2_NikA_DppA_OppA_like_5"/>
    <property type="match status" value="1"/>
</dbReference>
<dbReference type="SUPFAM" id="SSF53850">
    <property type="entry name" value="Periplasmic binding protein-like II"/>
    <property type="match status" value="1"/>
</dbReference>
<dbReference type="Gene3D" id="3.10.105.10">
    <property type="entry name" value="Dipeptide-binding Protein, Domain 3"/>
    <property type="match status" value="1"/>
</dbReference>
<keyword evidence="6" id="KW-1185">Reference proteome</keyword>
<organism evidence="5 6">
    <name type="scientific">Halotalea alkalilenta</name>
    <dbReference type="NCBI Taxonomy" id="376489"/>
    <lineage>
        <taxon>Bacteria</taxon>
        <taxon>Pseudomonadati</taxon>
        <taxon>Pseudomonadota</taxon>
        <taxon>Gammaproteobacteria</taxon>
        <taxon>Oceanospirillales</taxon>
        <taxon>Halomonadaceae</taxon>
        <taxon>Halotalea</taxon>
    </lineage>
</organism>
<evidence type="ECO:0000259" key="4">
    <source>
        <dbReference type="Pfam" id="PF00496"/>
    </source>
</evidence>
<evidence type="ECO:0000256" key="3">
    <source>
        <dbReference type="SAM" id="SignalP"/>
    </source>
</evidence>
<dbReference type="EMBL" id="CP015243">
    <property type="protein sequence ID" value="ANF58150.1"/>
    <property type="molecule type" value="Genomic_DNA"/>
</dbReference>
<dbReference type="GO" id="GO:0015833">
    <property type="term" value="P:peptide transport"/>
    <property type="evidence" value="ECO:0007669"/>
    <property type="project" value="TreeGrafter"/>
</dbReference>
<dbReference type="InterPro" id="IPR039424">
    <property type="entry name" value="SBP_5"/>
</dbReference>
<dbReference type="InterPro" id="IPR000914">
    <property type="entry name" value="SBP_5_dom"/>
</dbReference>
<dbReference type="PANTHER" id="PTHR30290:SF38">
    <property type="entry name" value="D,D-DIPEPTIDE-BINDING PERIPLASMIC PROTEIN DDPA-RELATED"/>
    <property type="match status" value="1"/>
</dbReference>
<feature type="signal peptide" evidence="3">
    <location>
        <begin position="1"/>
        <end position="24"/>
    </location>
</feature>
<feature type="chain" id="PRO_5008004669" evidence="3">
    <location>
        <begin position="25"/>
        <end position="504"/>
    </location>
</feature>
<dbReference type="KEGG" id="haa:A5892_12295"/>
<name>A0A172YFV3_9GAMM</name>
<dbReference type="PIRSF" id="PIRSF002741">
    <property type="entry name" value="MppA"/>
    <property type="match status" value="1"/>
</dbReference>
<proteinExistence type="inferred from homology"/>
<dbReference type="InterPro" id="IPR030678">
    <property type="entry name" value="Peptide/Ni-bd"/>
</dbReference>
<dbReference type="PANTHER" id="PTHR30290">
    <property type="entry name" value="PERIPLASMIC BINDING COMPONENT OF ABC TRANSPORTER"/>
    <property type="match status" value="1"/>
</dbReference>
<protein>
    <submittedName>
        <fullName evidence="5">ABC transporter substrate-binding protein</fullName>
    </submittedName>
</protein>
<dbReference type="Pfam" id="PF00496">
    <property type="entry name" value="SBP_bac_5"/>
    <property type="match status" value="1"/>
</dbReference>
<evidence type="ECO:0000256" key="1">
    <source>
        <dbReference type="ARBA" id="ARBA00005695"/>
    </source>
</evidence>